<evidence type="ECO:0000313" key="1">
    <source>
        <dbReference type="EMBL" id="KDO17231.1"/>
    </source>
</evidence>
<proteinExistence type="predicted"/>
<dbReference type="EMBL" id="KK583731">
    <property type="protein sequence ID" value="KDO17231.1"/>
    <property type="molecule type" value="Genomic_DNA"/>
</dbReference>
<gene>
    <name evidence="1" type="ORF">SPRG_17350</name>
</gene>
<dbReference type="AlphaFoldDB" id="A0A067BSI2"/>
<dbReference type="RefSeq" id="XP_012212063.1">
    <property type="nucleotide sequence ID" value="XM_012356673.1"/>
</dbReference>
<keyword evidence="2" id="KW-1185">Reference proteome</keyword>
<sequence length="92" mass="10134">MASSSSSTSASRWSFLPSTYSLHAWLPATTIAQATPTPFTKDADVDGWVFLGKETDIKSFTYADVAAGKREQVVDETNKDYVWLPTLPDTTR</sequence>
<name>A0A067BSI2_SAPPC</name>
<dbReference type="Proteomes" id="UP000030745">
    <property type="component" value="Unassembled WGS sequence"/>
</dbReference>
<reference evidence="1 2" key="1">
    <citation type="journal article" date="2013" name="PLoS Genet.">
        <title>Distinctive expansion of potential virulence genes in the genome of the oomycete fish pathogen Saprolegnia parasitica.</title>
        <authorList>
            <person name="Jiang R.H."/>
            <person name="de Bruijn I."/>
            <person name="Haas B.J."/>
            <person name="Belmonte R."/>
            <person name="Lobach L."/>
            <person name="Christie J."/>
            <person name="van den Ackerveken G."/>
            <person name="Bottin A."/>
            <person name="Bulone V."/>
            <person name="Diaz-Moreno S.M."/>
            <person name="Dumas B."/>
            <person name="Fan L."/>
            <person name="Gaulin E."/>
            <person name="Govers F."/>
            <person name="Grenville-Briggs L.J."/>
            <person name="Horner N.R."/>
            <person name="Levin J.Z."/>
            <person name="Mammella M."/>
            <person name="Meijer H.J."/>
            <person name="Morris P."/>
            <person name="Nusbaum C."/>
            <person name="Oome S."/>
            <person name="Phillips A.J."/>
            <person name="van Rooyen D."/>
            <person name="Rzeszutek E."/>
            <person name="Saraiva M."/>
            <person name="Secombes C.J."/>
            <person name="Seidl M.F."/>
            <person name="Snel B."/>
            <person name="Stassen J.H."/>
            <person name="Sykes S."/>
            <person name="Tripathy S."/>
            <person name="van den Berg H."/>
            <person name="Vega-Arreguin J.C."/>
            <person name="Wawra S."/>
            <person name="Young S.K."/>
            <person name="Zeng Q."/>
            <person name="Dieguez-Uribeondo J."/>
            <person name="Russ C."/>
            <person name="Tyler B.M."/>
            <person name="van West P."/>
        </authorList>
    </citation>
    <scope>NUCLEOTIDE SEQUENCE [LARGE SCALE GENOMIC DNA]</scope>
    <source>
        <strain evidence="1 2">CBS 223.65</strain>
    </source>
</reference>
<dbReference type="OMA" id="NKDYVWL"/>
<dbReference type="OrthoDB" id="76955at2759"/>
<dbReference type="KEGG" id="spar:SPRG_17350"/>
<accession>A0A067BSI2</accession>
<organism evidence="1 2">
    <name type="scientific">Saprolegnia parasitica (strain CBS 223.65)</name>
    <dbReference type="NCBI Taxonomy" id="695850"/>
    <lineage>
        <taxon>Eukaryota</taxon>
        <taxon>Sar</taxon>
        <taxon>Stramenopiles</taxon>
        <taxon>Oomycota</taxon>
        <taxon>Saprolegniomycetes</taxon>
        <taxon>Saprolegniales</taxon>
        <taxon>Saprolegniaceae</taxon>
        <taxon>Saprolegnia</taxon>
    </lineage>
</organism>
<dbReference type="VEuPathDB" id="FungiDB:SPRG_17350"/>
<protein>
    <submittedName>
        <fullName evidence="1">Uncharacterized protein</fullName>
    </submittedName>
</protein>
<evidence type="ECO:0000313" key="2">
    <source>
        <dbReference type="Proteomes" id="UP000030745"/>
    </source>
</evidence>
<dbReference type="GeneID" id="24138894"/>